<sequence length="597" mass="65629">MMAVSQKAPSHSSKNHAISPSQHAVQFIIGGANLLTDVVACGSLREADEREGPLTVIFGDPNQNLDVSTEKARMLTNDDVVNEHFFYDTLVSPRSRSKTSATDVHTRPLRPPFTNTIKPADSQVLHSGPYYLRDSAIYRIYRLYEDIHLAFMLGVTQDTARPGPTPRLYYDPPSDEYPLRGRRVAVKDVCRLAGTPTSASSRDYQAFTGIADETAEIILRLIKLGAVIVGKTKTTQFASGEHAGDWVDYSCPFNPRGDGYLDPDRSSTGSAAALAAYSWLDYTIGTDTLGSMVGPAASQGIFGIRPTFGIVDLVGIIPVSSRLDTAGVFSRHIHGLKHFGGHWYTKQRTLQPQRLLYAPEHFGDYPDDSGLKLEAFIRDVEKVIGQPRASFDVSASWDEKAGAPDNTSLADFLATTLAHIQLTGSYQNNLPFRTAFKEDKGREPYANPMVRFKWDLGSRLTLEQFQAACAEQDSYRKFLREHVFNDDKTILILPAGNPEPQYRDIYDAPPEKSGYSLQGFGFLRDVYSFLGGLPQVVVPIGSLSRVSPVTGAHIEQPLSVSFFGPEGSDCALMAFIEKVLMESGRPMEVSVGPNVMG</sequence>
<gene>
    <name evidence="2" type="ORF">QBC37DRAFT_443446</name>
</gene>
<proteinExistence type="predicted"/>
<dbReference type="Pfam" id="PF01425">
    <property type="entry name" value="Amidase"/>
    <property type="match status" value="1"/>
</dbReference>
<dbReference type="InterPro" id="IPR036928">
    <property type="entry name" value="AS_sf"/>
</dbReference>
<reference evidence="2" key="1">
    <citation type="journal article" date="2023" name="Mol. Phylogenet. Evol.">
        <title>Genome-scale phylogeny and comparative genomics of the fungal order Sordariales.</title>
        <authorList>
            <person name="Hensen N."/>
            <person name="Bonometti L."/>
            <person name="Westerberg I."/>
            <person name="Brannstrom I.O."/>
            <person name="Guillou S."/>
            <person name="Cros-Aarteil S."/>
            <person name="Calhoun S."/>
            <person name="Haridas S."/>
            <person name="Kuo A."/>
            <person name="Mondo S."/>
            <person name="Pangilinan J."/>
            <person name="Riley R."/>
            <person name="LaButti K."/>
            <person name="Andreopoulos B."/>
            <person name="Lipzen A."/>
            <person name="Chen C."/>
            <person name="Yan M."/>
            <person name="Daum C."/>
            <person name="Ng V."/>
            <person name="Clum A."/>
            <person name="Steindorff A."/>
            <person name="Ohm R.A."/>
            <person name="Martin F."/>
            <person name="Silar P."/>
            <person name="Natvig D.O."/>
            <person name="Lalanne C."/>
            <person name="Gautier V."/>
            <person name="Ament-Velasquez S.L."/>
            <person name="Kruys A."/>
            <person name="Hutchinson M.I."/>
            <person name="Powell A.J."/>
            <person name="Barry K."/>
            <person name="Miller A.N."/>
            <person name="Grigoriev I.V."/>
            <person name="Debuchy R."/>
            <person name="Gladieux P."/>
            <person name="Hiltunen Thoren M."/>
            <person name="Johannesson H."/>
        </authorList>
    </citation>
    <scope>NUCLEOTIDE SEQUENCE</scope>
    <source>
        <strain evidence="2">PSN293</strain>
    </source>
</reference>
<evidence type="ECO:0000259" key="1">
    <source>
        <dbReference type="Pfam" id="PF01425"/>
    </source>
</evidence>
<evidence type="ECO:0000313" key="2">
    <source>
        <dbReference type="EMBL" id="KAK4209255.1"/>
    </source>
</evidence>
<dbReference type="PANTHER" id="PTHR46310:SF7">
    <property type="entry name" value="AMIDASE 1"/>
    <property type="match status" value="1"/>
</dbReference>
<reference evidence="2" key="2">
    <citation type="submission" date="2023-05" db="EMBL/GenBank/DDBJ databases">
        <authorList>
            <consortium name="Lawrence Berkeley National Laboratory"/>
            <person name="Steindorff A."/>
            <person name="Hensen N."/>
            <person name="Bonometti L."/>
            <person name="Westerberg I."/>
            <person name="Brannstrom I.O."/>
            <person name="Guillou S."/>
            <person name="Cros-Aarteil S."/>
            <person name="Calhoun S."/>
            <person name="Haridas S."/>
            <person name="Kuo A."/>
            <person name="Mondo S."/>
            <person name="Pangilinan J."/>
            <person name="Riley R."/>
            <person name="Labutti K."/>
            <person name="Andreopoulos B."/>
            <person name="Lipzen A."/>
            <person name="Chen C."/>
            <person name="Yanf M."/>
            <person name="Daum C."/>
            <person name="Ng V."/>
            <person name="Clum A."/>
            <person name="Ohm R."/>
            <person name="Martin F."/>
            <person name="Silar P."/>
            <person name="Natvig D."/>
            <person name="Lalanne C."/>
            <person name="Gautier V."/>
            <person name="Ament-Velasquez S.L."/>
            <person name="Kruys A."/>
            <person name="Hutchinson M.I."/>
            <person name="Powell A.J."/>
            <person name="Barry K."/>
            <person name="Miller A.N."/>
            <person name="Grigoriev I.V."/>
            <person name="Debuchy R."/>
            <person name="Gladieux P."/>
            <person name="Thoren M.H."/>
            <person name="Johannesson H."/>
        </authorList>
    </citation>
    <scope>NUCLEOTIDE SEQUENCE</scope>
    <source>
        <strain evidence="2">PSN293</strain>
    </source>
</reference>
<comment type="caution">
    <text evidence="2">The sequence shown here is derived from an EMBL/GenBank/DDBJ whole genome shotgun (WGS) entry which is preliminary data.</text>
</comment>
<feature type="domain" description="Amidase" evidence="1">
    <location>
        <begin position="176"/>
        <end position="338"/>
    </location>
</feature>
<dbReference type="Proteomes" id="UP001301769">
    <property type="component" value="Unassembled WGS sequence"/>
</dbReference>
<organism evidence="2 3">
    <name type="scientific">Rhypophila decipiens</name>
    <dbReference type="NCBI Taxonomy" id="261697"/>
    <lineage>
        <taxon>Eukaryota</taxon>
        <taxon>Fungi</taxon>
        <taxon>Dikarya</taxon>
        <taxon>Ascomycota</taxon>
        <taxon>Pezizomycotina</taxon>
        <taxon>Sordariomycetes</taxon>
        <taxon>Sordariomycetidae</taxon>
        <taxon>Sordariales</taxon>
        <taxon>Naviculisporaceae</taxon>
        <taxon>Rhypophila</taxon>
    </lineage>
</organism>
<dbReference type="Gene3D" id="3.90.1300.10">
    <property type="entry name" value="Amidase signature (AS) domain"/>
    <property type="match status" value="1"/>
</dbReference>
<accession>A0AAN6Y100</accession>
<dbReference type="EMBL" id="MU858211">
    <property type="protein sequence ID" value="KAK4209255.1"/>
    <property type="molecule type" value="Genomic_DNA"/>
</dbReference>
<dbReference type="InterPro" id="IPR023631">
    <property type="entry name" value="Amidase_dom"/>
</dbReference>
<keyword evidence="3" id="KW-1185">Reference proteome</keyword>
<protein>
    <submittedName>
        <fullName evidence="2">Amidase signature domain-containing protein</fullName>
    </submittedName>
</protein>
<dbReference type="PANTHER" id="PTHR46310">
    <property type="entry name" value="AMIDASE 1"/>
    <property type="match status" value="1"/>
</dbReference>
<name>A0AAN6Y100_9PEZI</name>
<dbReference type="SUPFAM" id="SSF75304">
    <property type="entry name" value="Amidase signature (AS) enzymes"/>
    <property type="match status" value="1"/>
</dbReference>
<dbReference type="AlphaFoldDB" id="A0AAN6Y100"/>
<evidence type="ECO:0000313" key="3">
    <source>
        <dbReference type="Proteomes" id="UP001301769"/>
    </source>
</evidence>